<dbReference type="EMBL" id="CAJZBQ010000035">
    <property type="protein sequence ID" value="CAG9324086.1"/>
    <property type="molecule type" value="Genomic_DNA"/>
</dbReference>
<evidence type="ECO:0000256" key="1">
    <source>
        <dbReference type="PROSITE-ProRule" id="PRU00175"/>
    </source>
</evidence>
<keyword evidence="1" id="KW-0479">Metal-binding</keyword>
<dbReference type="GO" id="GO:0008270">
    <property type="term" value="F:zinc ion binding"/>
    <property type="evidence" value="ECO:0007669"/>
    <property type="project" value="UniProtKB-KW"/>
</dbReference>
<reference evidence="4" key="1">
    <citation type="submission" date="2021-09" db="EMBL/GenBank/DDBJ databases">
        <authorList>
            <consortium name="AG Swart"/>
            <person name="Singh M."/>
            <person name="Singh A."/>
            <person name="Seah K."/>
            <person name="Emmerich C."/>
        </authorList>
    </citation>
    <scope>NUCLEOTIDE SEQUENCE</scope>
    <source>
        <strain evidence="4">ATCC30299</strain>
    </source>
</reference>
<proteinExistence type="predicted"/>
<evidence type="ECO:0000313" key="4">
    <source>
        <dbReference type="EMBL" id="CAG9324086.1"/>
    </source>
</evidence>
<accession>A0AAU9JDL2</accession>
<gene>
    <name evidence="4" type="ORF">BSTOLATCC_MIC35107</name>
</gene>
<evidence type="ECO:0000259" key="3">
    <source>
        <dbReference type="PROSITE" id="PS50089"/>
    </source>
</evidence>
<feature type="compositionally biased region" description="Basic and acidic residues" evidence="2">
    <location>
        <begin position="260"/>
        <end position="269"/>
    </location>
</feature>
<protein>
    <recommendedName>
        <fullName evidence="3">RING-type domain-containing protein</fullName>
    </recommendedName>
</protein>
<comment type="caution">
    <text evidence="4">The sequence shown here is derived from an EMBL/GenBank/DDBJ whole genome shotgun (WGS) entry which is preliminary data.</text>
</comment>
<dbReference type="AlphaFoldDB" id="A0AAU9JDL2"/>
<keyword evidence="1" id="KW-0863">Zinc-finger</keyword>
<sequence length="296" mass="34777">MDIWEDICRVILLDTLSNGMLTEEKIKEIEEDIDGLRLHKELDAGFNIKHSLDGHFEGMEIQLTNCQKNHCLQCLEKYFELQSCEHNVKFTRFEQKNIPWQLEVLKNLESDVLFKIKNGCCFSCNSLYKLKSLMDQKCFCRVCDACIYLNYSERILSCPSCKREYDRKDIKEIYEIGTKEKPGEKIPLFDRCSICKGIFDEDAFFNKCLCGCYVCILCKLNIEECPNCKHHIEVKKEAEVEEEKVEEESSEEEEEEEEKNEIGQEHEEEKKEEEDEKNEDEGKEGDNPLRASIIKE</sequence>
<dbReference type="PROSITE" id="PS50089">
    <property type="entry name" value="ZF_RING_2"/>
    <property type="match status" value="1"/>
</dbReference>
<dbReference type="Proteomes" id="UP001162131">
    <property type="component" value="Unassembled WGS sequence"/>
</dbReference>
<feature type="region of interest" description="Disordered" evidence="2">
    <location>
        <begin position="238"/>
        <end position="296"/>
    </location>
</feature>
<keyword evidence="1" id="KW-0862">Zinc</keyword>
<feature type="compositionally biased region" description="Acidic residues" evidence="2">
    <location>
        <begin position="270"/>
        <end position="283"/>
    </location>
</feature>
<evidence type="ECO:0000313" key="5">
    <source>
        <dbReference type="Proteomes" id="UP001162131"/>
    </source>
</evidence>
<feature type="compositionally biased region" description="Acidic residues" evidence="2">
    <location>
        <begin position="239"/>
        <end position="259"/>
    </location>
</feature>
<feature type="domain" description="RING-type" evidence="3">
    <location>
        <begin position="192"/>
        <end position="229"/>
    </location>
</feature>
<dbReference type="InterPro" id="IPR001841">
    <property type="entry name" value="Znf_RING"/>
</dbReference>
<name>A0AAU9JDL2_9CILI</name>
<evidence type="ECO:0000256" key="2">
    <source>
        <dbReference type="SAM" id="MobiDB-lite"/>
    </source>
</evidence>
<organism evidence="4 5">
    <name type="scientific">Blepharisma stoltei</name>
    <dbReference type="NCBI Taxonomy" id="1481888"/>
    <lineage>
        <taxon>Eukaryota</taxon>
        <taxon>Sar</taxon>
        <taxon>Alveolata</taxon>
        <taxon>Ciliophora</taxon>
        <taxon>Postciliodesmatophora</taxon>
        <taxon>Heterotrichea</taxon>
        <taxon>Heterotrichida</taxon>
        <taxon>Blepharismidae</taxon>
        <taxon>Blepharisma</taxon>
    </lineage>
</organism>
<keyword evidence="5" id="KW-1185">Reference proteome</keyword>